<gene>
    <name evidence="1" type="ORF">fos2004AM_00027</name>
</gene>
<organism evidence="1">
    <name type="scientific">uncultured Planctomycetota bacterium</name>
    <dbReference type="NCBI Taxonomy" id="120965"/>
    <lineage>
        <taxon>Bacteria</taxon>
        <taxon>Pseudomonadati</taxon>
        <taxon>Planctomycetota</taxon>
        <taxon>environmental samples</taxon>
    </lineage>
</organism>
<proteinExistence type="predicted"/>
<reference evidence="1" key="1">
    <citation type="submission" date="2019-04" db="EMBL/GenBank/DDBJ databases">
        <title>Deep-cultivation of Planctomycetes uncovers their unique biology.</title>
        <authorList>
            <person name="Wiegand S."/>
            <person name="Meyerdierks A."/>
            <person name="Amann R."/>
            <person name="Jogler C."/>
        </authorList>
    </citation>
    <scope>NUCLEOTIDE SEQUENCE</scope>
</reference>
<protein>
    <submittedName>
        <fullName evidence="1">Uncharacterized protein</fullName>
    </submittedName>
</protein>
<dbReference type="EMBL" id="MK801296">
    <property type="protein sequence ID" value="QDY92658.1"/>
    <property type="molecule type" value="Genomic_DNA"/>
</dbReference>
<dbReference type="AlphaFoldDB" id="A0A5B8KIJ7"/>
<sequence>MYRFRAQWGALVGVVLMVWYGGGCLDGSLPADLADALGLGEAETAVKDAAVFSLLQDTVDVDSADLATQTVDEAANFAESETLYAEVSLDAVELPEESILEDVLTSSGGPPIVHGRLGGRFWSDVPGSSSDQSGGIFRGRWIAADGQPLGVVRGQYRPLRPGDLPAGLIGGGVFHGKYVDREGHFRGLLRGRYGHGPEGRGLFFGRWFDRHDRLVGILKGDWRDEPGTEGGSFAGRWAAFNLCEEVATLPEYEFEEGDFGGFDTSDEVLAAEEILAEEQPDPLQIRIENEPDLLLADEPPCIDPDLPYGFLRGWHRPSIAEDESEPPVDGVFRGRWRTANGVVVGVLFGRYEPLPPEEDPSAVLGGENPPTEGRVMGKFYGKYVNSSGQFRGFVRGVYGASVHDVGVFHGHYFNPNTEAQGTLLGRWDHAPQRPGGPFFGFWYGVDLEGES</sequence>
<evidence type="ECO:0000313" key="1">
    <source>
        <dbReference type="EMBL" id="QDY92658.1"/>
    </source>
</evidence>
<name>A0A5B8KIJ7_9BACT</name>
<accession>A0A5B8KIJ7</accession>